<dbReference type="EMBL" id="JAULJE010000008">
    <property type="protein sequence ID" value="KAK1339950.1"/>
    <property type="molecule type" value="Genomic_DNA"/>
</dbReference>
<sequence length="555" mass="62499">MILYIKNPKDSDSMENIMQIYMGGEHFSAKVTKCKTFLHSKEENLKADTQRVFQKSVTDNARQMCRDPPAPSNPTDHQISHGPEDVKELRNGEFKSLVQIIRLRSLLCVFLIGLNQWANVHCSSVPTGDQSLSYIHGLPRRKLRDWSLEQMERGCSDQPEDIDQRLSGTTKEDTFLLALVRKELESHSLSSGLLDKLQKELKILDPIASGFLLQSQLSRLFLRHEVPLQLATVKILCQRFARSGSPKTVDYEKLLCFLKVAASDDPQQSRRAVDSNLREAQGGTQHSERLSPAPPSSAAPQHADSPSEVASSLLEILKLALSAANGKLNLESLRRSFRKEDHALSGFLSPPKVRAICGKHGLYLTLSFLETLLNHQDLAYQNEIKWQNFVELLSRASSDLSSDLPTGKEGKEASATAVQAEGPEMSQGKTEHLKSPEEELQSENHPAEISAPKDPLSSLTIRPVSQPFVSPVMENKSEECEMWIDRFRKLENALYLCDLSNTGVLEKERARRLIHNYNLIYNLSLSPRKIDQALRRFRSGENMLLEPALQYLKEL</sequence>
<keyword evidence="6" id="KW-1185">Reference proteome</keyword>
<dbReference type="Pfam" id="PF17743">
    <property type="entry name" value="DUF5580"/>
    <property type="match status" value="1"/>
</dbReference>
<evidence type="ECO:0000313" key="6">
    <source>
        <dbReference type="Proteomes" id="UP001177744"/>
    </source>
</evidence>
<dbReference type="InterPro" id="IPR049246">
    <property type="entry name" value="DUF5580_M"/>
</dbReference>
<dbReference type="InterPro" id="IPR011992">
    <property type="entry name" value="EF-hand-dom_pair"/>
</dbReference>
<dbReference type="Pfam" id="PF20743">
    <property type="entry name" value="DUF5580_C"/>
    <property type="match status" value="1"/>
</dbReference>
<gene>
    <name evidence="5" type="ORF">QTO34_018514</name>
</gene>
<evidence type="ECO:0008006" key="7">
    <source>
        <dbReference type="Google" id="ProtNLM"/>
    </source>
</evidence>
<feature type="domain" description="DUF5580" evidence="4">
    <location>
        <begin position="481"/>
        <end position="555"/>
    </location>
</feature>
<evidence type="ECO:0000313" key="5">
    <source>
        <dbReference type="EMBL" id="KAK1339950.1"/>
    </source>
</evidence>
<accession>A0AA40HZS8</accession>
<dbReference type="InterPro" id="IPR049247">
    <property type="entry name" value="DUF5580_C"/>
</dbReference>
<evidence type="ECO:0000259" key="2">
    <source>
        <dbReference type="Pfam" id="PF17743"/>
    </source>
</evidence>
<dbReference type="Gene3D" id="1.10.238.10">
    <property type="entry name" value="EF-hand"/>
    <property type="match status" value="1"/>
</dbReference>
<organism evidence="5 6">
    <name type="scientific">Cnephaeus nilssonii</name>
    <name type="common">Northern bat</name>
    <name type="synonym">Eptesicus nilssonii</name>
    <dbReference type="NCBI Taxonomy" id="3371016"/>
    <lineage>
        <taxon>Eukaryota</taxon>
        <taxon>Metazoa</taxon>
        <taxon>Chordata</taxon>
        <taxon>Craniata</taxon>
        <taxon>Vertebrata</taxon>
        <taxon>Euteleostomi</taxon>
        <taxon>Mammalia</taxon>
        <taxon>Eutheria</taxon>
        <taxon>Laurasiatheria</taxon>
        <taxon>Chiroptera</taxon>
        <taxon>Yangochiroptera</taxon>
        <taxon>Vespertilionidae</taxon>
        <taxon>Cnephaeus</taxon>
    </lineage>
</organism>
<dbReference type="SUPFAM" id="SSF47473">
    <property type="entry name" value="EF-hand"/>
    <property type="match status" value="1"/>
</dbReference>
<feature type="region of interest" description="Disordered" evidence="1">
    <location>
        <begin position="400"/>
        <end position="456"/>
    </location>
</feature>
<reference evidence="5" key="1">
    <citation type="submission" date="2023-06" db="EMBL/GenBank/DDBJ databases">
        <title>Reference genome for the Northern bat (Eptesicus nilssonii), a most northern bat species.</title>
        <authorList>
            <person name="Laine V.N."/>
            <person name="Pulliainen A.T."/>
            <person name="Lilley T.M."/>
        </authorList>
    </citation>
    <scope>NUCLEOTIDE SEQUENCE</scope>
    <source>
        <strain evidence="5">BLF_Eptnil</strain>
        <tissue evidence="5">Kidney</tissue>
    </source>
</reference>
<evidence type="ECO:0000259" key="3">
    <source>
        <dbReference type="Pfam" id="PF20742"/>
    </source>
</evidence>
<dbReference type="AlphaFoldDB" id="A0AA40HZS8"/>
<evidence type="ECO:0000259" key="4">
    <source>
        <dbReference type="Pfam" id="PF20743"/>
    </source>
</evidence>
<dbReference type="Proteomes" id="UP001177744">
    <property type="component" value="Unassembled WGS sequence"/>
</dbReference>
<dbReference type="Pfam" id="PF20742">
    <property type="entry name" value="DUF5580_M"/>
    <property type="match status" value="1"/>
</dbReference>
<feature type="region of interest" description="Disordered" evidence="1">
    <location>
        <begin position="268"/>
        <end position="305"/>
    </location>
</feature>
<name>A0AA40HZS8_CNENI</name>
<feature type="compositionally biased region" description="Basic and acidic residues" evidence="1">
    <location>
        <begin position="268"/>
        <end position="277"/>
    </location>
</feature>
<feature type="domain" description="DUF5580" evidence="2">
    <location>
        <begin position="173"/>
        <end position="265"/>
    </location>
</feature>
<dbReference type="InterPro" id="IPR048316">
    <property type="entry name" value="DUF5580_N"/>
</dbReference>
<dbReference type="PANTHER" id="PTHR34830:SF1">
    <property type="entry name" value="GENE 12695-RELATED"/>
    <property type="match status" value="1"/>
</dbReference>
<evidence type="ECO:0000256" key="1">
    <source>
        <dbReference type="SAM" id="MobiDB-lite"/>
    </source>
</evidence>
<comment type="caution">
    <text evidence="5">The sequence shown here is derived from an EMBL/GenBank/DDBJ whole genome shotgun (WGS) entry which is preliminary data.</text>
</comment>
<dbReference type="PANTHER" id="PTHR34830">
    <property type="entry name" value="SIMILAR TO HYPOTHETICAL PROTEIN MGC34837"/>
    <property type="match status" value="1"/>
</dbReference>
<feature type="region of interest" description="Disordered" evidence="1">
    <location>
        <begin position="59"/>
        <end position="85"/>
    </location>
</feature>
<proteinExistence type="predicted"/>
<protein>
    <recommendedName>
        <fullName evidence="7">Carcinoma-related EF-hand protein</fullName>
    </recommendedName>
</protein>
<feature type="domain" description="DUF5580" evidence="3">
    <location>
        <begin position="312"/>
        <end position="406"/>
    </location>
</feature>
<dbReference type="InterPro" id="IPR040774">
    <property type="entry name" value="DUF5580"/>
</dbReference>